<organism evidence="9 10">
    <name type="scientific">Aureitalea marina</name>
    <dbReference type="NCBI Taxonomy" id="930804"/>
    <lineage>
        <taxon>Bacteria</taxon>
        <taxon>Pseudomonadati</taxon>
        <taxon>Bacteroidota</taxon>
        <taxon>Flavobacteriia</taxon>
        <taxon>Flavobacteriales</taxon>
        <taxon>Flavobacteriaceae</taxon>
        <taxon>Aureitalea</taxon>
    </lineage>
</organism>
<evidence type="ECO:0000256" key="2">
    <source>
        <dbReference type="ARBA" id="ARBA00013194"/>
    </source>
</evidence>
<dbReference type="InterPro" id="IPR050245">
    <property type="entry name" value="PrsA_foldase"/>
</dbReference>
<keyword evidence="3" id="KW-0732">Signal</keyword>
<dbReference type="PANTHER" id="PTHR47245">
    <property type="entry name" value="PEPTIDYLPROLYL ISOMERASE"/>
    <property type="match status" value="1"/>
</dbReference>
<evidence type="ECO:0000256" key="4">
    <source>
        <dbReference type="ARBA" id="ARBA00023110"/>
    </source>
</evidence>
<proteinExistence type="predicted"/>
<dbReference type="Gene3D" id="3.10.50.40">
    <property type="match status" value="1"/>
</dbReference>
<comment type="caution">
    <text evidence="9">The sequence shown here is derived from an EMBL/GenBank/DDBJ whole genome shotgun (WGS) entry which is preliminary data.</text>
</comment>
<dbReference type="AlphaFoldDB" id="A0A2S7KRY2"/>
<protein>
    <recommendedName>
        <fullName evidence="2">peptidylprolyl isomerase</fullName>
        <ecNumber evidence="2">5.2.1.8</ecNumber>
    </recommendedName>
</protein>
<keyword evidence="5 6" id="KW-0413">Isomerase</keyword>
<dbReference type="InterPro" id="IPR000297">
    <property type="entry name" value="PPIase_PpiC"/>
</dbReference>
<sequence>MKRLLQEPLLHFALIGVALFLLYWIVSPEQESENQILIDDSDINEIVSKFELQWNRPPNAQELSGLMGEMIQQEVFYQEGLRLNLDHNDEIIKRRLSQKMQFLSNDLADMVQPSEDELQLHLDNNSEKFQTPAFYSFYQIYFSLDSGEDPKERARFVLDASNGKSFSEMRTEGDPIALKYYYEKITDFNLRRQLGTEFLISMQQLQTGSWVGPISSGYGYHLVYLEDVVAPKTPPLDEVREEVLADLNYVRQGELKASIFKELLSQYELVFDFQAEELSGVEEIIRNDLQE</sequence>
<dbReference type="Pfam" id="PF13145">
    <property type="entry name" value="Rotamase_2"/>
    <property type="match status" value="1"/>
</dbReference>
<keyword evidence="7" id="KW-0472">Membrane</keyword>
<dbReference type="InterPro" id="IPR046357">
    <property type="entry name" value="PPIase_dom_sf"/>
</dbReference>
<dbReference type="EMBL" id="MQUB01000001">
    <property type="protein sequence ID" value="PQB05384.1"/>
    <property type="molecule type" value="Genomic_DNA"/>
</dbReference>
<dbReference type="Proteomes" id="UP000239800">
    <property type="component" value="Unassembled WGS sequence"/>
</dbReference>
<dbReference type="PANTHER" id="PTHR47245:SF1">
    <property type="entry name" value="FOLDASE PROTEIN PRSA"/>
    <property type="match status" value="1"/>
</dbReference>
<evidence type="ECO:0000256" key="3">
    <source>
        <dbReference type="ARBA" id="ARBA00022729"/>
    </source>
</evidence>
<evidence type="ECO:0000256" key="6">
    <source>
        <dbReference type="PROSITE-ProRule" id="PRU00278"/>
    </source>
</evidence>
<dbReference type="SUPFAM" id="SSF109998">
    <property type="entry name" value="Triger factor/SurA peptide-binding domain-like"/>
    <property type="match status" value="1"/>
</dbReference>
<accession>A0A2S7KRY2</accession>
<dbReference type="PROSITE" id="PS50198">
    <property type="entry name" value="PPIC_PPIASE_2"/>
    <property type="match status" value="1"/>
</dbReference>
<comment type="catalytic activity">
    <reaction evidence="1">
        <text>[protein]-peptidylproline (omega=180) = [protein]-peptidylproline (omega=0)</text>
        <dbReference type="Rhea" id="RHEA:16237"/>
        <dbReference type="Rhea" id="RHEA-COMP:10747"/>
        <dbReference type="Rhea" id="RHEA-COMP:10748"/>
        <dbReference type="ChEBI" id="CHEBI:83833"/>
        <dbReference type="ChEBI" id="CHEBI:83834"/>
        <dbReference type="EC" id="5.2.1.8"/>
    </reaction>
</comment>
<keyword evidence="4 6" id="KW-0697">Rotamase</keyword>
<name>A0A2S7KRY2_9FLAO</name>
<evidence type="ECO:0000256" key="5">
    <source>
        <dbReference type="ARBA" id="ARBA00023235"/>
    </source>
</evidence>
<feature type="domain" description="PpiC" evidence="8">
    <location>
        <begin position="113"/>
        <end position="227"/>
    </location>
</feature>
<dbReference type="GO" id="GO:0003755">
    <property type="term" value="F:peptidyl-prolyl cis-trans isomerase activity"/>
    <property type="evidence" value="ECO:0007669"/>
    <property type="project" value="UniProtKB-KW"/>
</dbReference>
<dbReference type="RefSeq" id="WP_104813322.1">
    <property type="nucleotide sequence ID" value="NZ_MQUB01000001.1"/>
</dbReference>
<dbReference type="OrthoDB" id="196786at2"/>
<evidence type="ECO:0000256" key="1">
    <source>
        <dbReference type="ARBA" id="ARBA00000971"/>
    </source>
</evidence>
<dbReference type="EC" id="5.2.1.8" evidence="2"/>
<feature type="transmembrane region" description="Helical" evidence="7">
    <location>
        <begin position="9"/>
        <end position="26"/>
    </location>
</feature>
<keyword evidence="10" id="KW-1185">Reference proteome</keyword>
<keyword evidence="7" id="KW-0812">Transmembrane</keyword>
<evidence type="ECO:0000256" key="7">
    <source>
        <dbReference type="SAM" id="Phobius"/>
    </source>
</evidence>
<gene>
    <name evidence="9" type="ORF">BST85_11160</name>
</gene>
<keyword evidence="7" id="KW-1133">Transmembrane helix</keyword>
<reference evidence="9 10" key="1">
    <citation type="submission" date="2016-11" db="EMBL/GenBank/DDBJ databases">
        <title>Trade-off between light-utilization and light-protection in marine flavobacteria.</title>
        <authorList>
            <person name="Kumagai Y."/>
        </authorList>
    </citation>
    <scope>NUCLEOTIDE SEQUENCE [LARGE SCALE GENOMIC DNA]</scope>
    <source>
        <strain evidence="9 10">NBRC 107741</strain>
    </source>
</reference>
<evidence type="ECO:0000259" key="8">
    <source>
        <dbReference type="PROSITE" id="PS50198"/>
    </source>
</evidence>
<dbReference type="InterPro" id="IPR027304">
    <property type="entry name" value="Trigger_fact/SurA_dom_sf"/>
</dbReference>
<evidence type="ECO:0000313" key="9">
    <source>
        <dbReference type="EMBL" id="PQB05384.1"/>
    </source>
</evidence>
<evidence type="ECO:0000313" key="10">
    <source>
        <dbReference type="Proteomes" id="UP000239800"/>
    </source>
</evidence>